<feature type="chain" id="PRO_5047222646" evidence="8">
    <location>
        <begin position="29"/>
        <end position="1074"/>
    </location>
</feature>
<dbReference type="InterPro" id="IPR023996">
    <property type="entry name" value="TonB-dep_OMP_SusC/RagA"/>
</dbReference>
<keyword evidence="8" id="KW-0732">Signal</keyword>
<evidence type="ECO:0000256" key="2">
    <source>
        <dbReference type="ARBA" id="ARBA00022448"/>
    </source>
</evidence>
<dbReference type="Pfam" id="PF07715">
    <property type="entry name" value="Plug"/>
    <property type="match status" value="1"/>
</dbReference>
<dbReference type="Gene3D" id="2.170.130.10">
    <property type="entry name" value="TonB-dependent receptor, plug domain"/>
    <property type="match status" value="1"/>
</dbReference>
<keyword evidence="6 7" id="KW-0998">Cell outer membrane</keyword>
<evidence type="ECO:0000256" key="3">
    <source>
        <dbReference type="ARBA" id="ARBA00022452"/>
    </source>
</evidence>
<dbReference type="InterPro" id="IPR023997">
    <property type="entry name" value="TonB-dep_OMP_SusC/RagA_CS"/>
</dbReference>
<dbReference type="EMBL" id="JBEXAC010000001">
    <property type="protein sequence ID" value="MET6997852.1"/>
    <property type="molecule type" value="Genomic_DNA"/>
</dbReference>
<dbReference type="InterPro" id="IPR037066">
    <property type="entry name" value="Plug_dom_sf"/>
</dbReference>
<feature type="domain" description="TonB-dependent receptor plug" evidence="9">
    <location>
        <begin position="133"/>
        <end position="234"/>
    </location>
</feature>
<evidence type="ECO:0000256" key="6">
    <source>
        <dbReference type="ARBA" id="ARBA00023237"/>
    </source>
</evidence>
<dbReference type="RefSeq" id="WP_354660487.1">
    <property type="nucleotide sequence ID" value="NZ_JBEXAC010000001.1"/>
</dbReference>
<proteinExistence type="inferred from homology"/>
<dbReference type="InterPro" id="IPR036942">
    <property type="entry name" value="Beta-barrel_TonB_sf"/>
</dbReference>
<dbReference type="PROSITE" id="PS52016">
    <property type="entry name" value="TONB_DEPENDENT_REC_3"/>
    <property type="match status" value="1"/>
</dbReference>
<keyword evidence="4 7" id="KW-0812">Transmembrane</keyword>
<dbReference type="InterPro" id="IPR039426">
    <property type="entry name" value="TonB-dep_rcpt-like"/>
</dbReference>
<dbReference type="InterPro" id="IPR012910">
    <property type="entry name" value="Plug_dom"/>
</dbReference>
<evidence type="ECO:0000256" key="5">
    <source>
        <dbReference type="ARBA" id="ARBA00023136"/>
    </source>
</evidence>
<dbReference type="SUPFAM" id="SSF49464">
    <property type="entry name" value="Carboxypeptidase regulatory domain-like"/>
    <property type="match status" value="1"/>
</dbReference>
<dbReference type="Gene3D" id="2.60.40.1120">
    <property type="entry name" value="Carboxypeptidase-like, regulatory domain"/>
    <property type="match status" value="1"/>
</dbReference>
<keyword evidence="3 7" id="KW-1134">Transmembrane beta strand</keyword>
<keyword evidence="11" id="KW-1185">Reference proteome</keyword>
<comment type="caution">
    <text evidence="10">The sequence shown here is derived from an EMBL/GenBank/DDBJ whole genome shotgun (WGS) entry which is preliminary data.</text>
</comment>
<evidence type="ECO:0000256" key="4">
    <source>
        <dbReference type="ARBA" id="ARBA00022692"/>
    </source>
</evidence>
<dbReference type="NCBIfam" id="TIGR04056">
    <property type="entry name" value="OMP_RagA_SusC"/>
    <property type="match status" value="1"/>
</dbReference>
<accession>A0ABV2T5D5</accession>
<comment type="similarity">
    <text evidence="7">Belongs to the TonB-dependent receptor family.</text>
</comment>
<organism evidence="10 11">
    <name type="scientific">Chitinophaga defluvii</name>
    <dbReference type="NCBI Taxonomy" id="3163343"/>
    <lineage>
        <taxon>Bacteria</taxon>
        <taxon>Pseudomonadati</taxon>
        <taxon>Bacteroidota</taxon>
        <taxon>Chitinophagia</taxon>
        <taxon>Chitinophagales</taxon>
        <taxon>Chitinophagaceae</taxon>
        <taxon>Chitinophaga</taxon>
    </lineage>
</organism>
<name>A0ABV2T5D5_9BACT</name>
<reference evidence="10 11" key="1">
    <citation type="submission" date="2024-06" db="EMBL/GenBank/DDBJ databases">
        <title>Chitinophaga defluvii sp. nov., isolated from municipal sewage.</title>
        <authorList>
            <person name="Zhang L."/>
        </authorList>
    </citation>
    <scope>NUCLEOTIDE SEQUENCE [LARGE SCALE GENOMIC DNA]</scope>
    <source>
        <strain evidence="10 11">H8</strain>
    </source>
</reference>
<keyword evidence="5 7" id="KW-0472">Membrane</keyword>
<dbReference type="Proteomes" id="UP001549749">
    <property type="component" value="Unassembled WGS sequence"/>
</dbReference>
<evidence type="ECO:0000256" key="7">
    <source>
        <dbReference type="PROSITE-ProRule" id="PRU01360"/>
    </source>
</evidence>
<evidence type="ECO:0000256" key="8">
    <source>
        <dbReference type="SAM" id="SignalP"/>
    </source>
</evidence>
<dbReference type="NCBIfam" id="TIGR04057">
    <property type="entry name" value="SusC_RagA_signa"/>
    <property type="match status" value="1"/>
</dbReference>
<dbReference type="Pfam" id="PF13715">
    <property type="entry name" value="CarbopepD_reg_2"/>
    <property type="match status" value="1"/>
</dbReference>
<gene>
    <name evidence="10" type="ORF">ABR189_10750</name>
</gene>
<comment type="subcellular location">
    <subcellularLocation>
        <location evidence="1 7">Cell outer membrane</location>
        <topology evidence="1 7">Multi-pass membrane protein</topology>
    </subcellularLocation>
</comment>
<evidence type="ECO:0000313" key="11">
    <source>
        <dbReference type="Proteomes" id="UP001549749"/>
    </source>
</evidence>
<dbReference type="Gene3D" id="2.40.170.20">
    <property type="entry name" value="TonB-dependent receptor, beta-barrel domain"/>
    <property type="match status" value="1"/>
</dbReference>
<feature type="signal peptide" evidence="8">
    <location>
        <begin position="1"/>
        <end position="28"/>
    </location>
</feature>
<dbReference type="InterPro" id="IPR008969">
    <property type="entry name" value="CarboxyPept-like_regulatory"/>
</dbReference>
<dbReference type="SUPFAM" id="SSF56935">
    <property type="entry name" value="Porins"/>
    <property type="match status" value="1"/>
</dbReference>
<evidence type="ECO:0000313" key="10">
    <source>
        <dbReference type="EMBL" id="MET6997852.1"/>
    </source>
</evidence>
<keyword evidence="2 7" id="KW-0813">Transport</keyword>
<sequence>MQRNTHSFCRYAHLIGLLIMLLATWSFAAGQDSSNTAIQGRITNQQNGLPMSGASIRYILANYTARTNADGYFTISRAAKTDSLIITYVGFTTLKMSVKAISGTTTINIQLSPKQTGLKEVIVSTGYQLLSRERVTGSFEKVSQEIIDRRISTDLISRLDGTTSILFDHRNKGHELLFRGRSTLFGNNAPLVVVDDFPIEGDLNQINPNDIASVTLLKDAAASSIWGVRAGNGVLVITTKKGRYGQTQRINVTSNVTITGKPNLYNDNAISSGDFIDVEKELFRKGYYTGTLNNTYSRPPVTPVVEILQQEASGTITHAQAVAQIDAFRNKDIRSDFQKYLYRTAITQQHAVGISGGSPTVNYYLSIGYDALQSNLVRNGSQRVTLQSENSFHLSKRFELQAGLQYATSRIDNNNPGPQMIIPGADKVRYFPYAQLADPTGKPLPMVKDYRYSFIDTTGSGLLRDWRYYPLLDLRLADNYSNLNTYRFKIGGTYSILPGLSGEMRYQYEQQTSSTWNMSNAESYYSRNLINLYTQLQDGKPLYGIPIGGILDQSSEQLTTHSGRGQLNYTRFWSKHQLAALAGIEAKQSQTLFNTGRTYGYDPDLLTYSNINYVDYLPTYMNLKGDQQVFDPKDFNKFLYRFVSYYANASYTYDDRYIISASARKDASNLFGVRSNKKGVPLWSAGLRWNISQENFYKSAVFPMLAVRLTYGYSGNTSNRLSAHTIISYNPAGNNYLINEPFATITTPPNPDLRWEKTATLNIGIDFRTKGDMLTGSIDLYNKKSMDLIGNSPLDPTTGISSMNMNAATINGHGIDISLTGKFIDSKQFKVETNLLFSYNTNKVTRYQYKYSKAISYLGSGINPLEGKPTDALLSYRWEGLDNQGDPQGWLSGKVSKDYSAIRSNTLLDDLVYSGRTLPPFYGALRPAITFRQWSISANITYKLGHYFRRNSISYSALYQSWNGHSDFANRWKLPGDEKRTSIPSMTYPVSSYRDEFYLQSAVLVDKADIIRLKDINLQYNYLPAGKSFFKQLQFFLYLDNIGTIYRATNYDIDPEYGTAVPPRGISFGIKSSF</sequence>
<evidence type="ECO:0000256" key="1">
    <source>
        <dbReference type="ARBA" id="ARBA00004571"/>
    </source>
</evidence>
<evidence type="ECO:0000259" key="9">
    <source>
        <dbReference type="Pfam" id="PF07715"/>
    </source>
</evidence>
<protein>
    <submittedName>
        <fullName evidence="10">SusC/RagA family TonB-linked outer membrane protein</fullName>
    </submittedName>
</protein>